<dbReference type="PIRSF" id="PIRSF005690">
    <property type="entry name" value="GerBA"/>
    <property type="match status" value="1"/>
</dbReference>
<name>A0ABS4I1D7_9BACL</name>
<dbReference type="PANTHER" id="PTHR22550">
    <property type="entry name" value="SPORE GERMINATION PROTEIN"/>
    <property type="match status" value="1"/>
</dbReference>
<dbReference type="PANTHER" id="PTHR22550:SF5">
    <property type="entry name" value="LEUCINE ZIPPER PROTEIN 4"/>
    <property type="match status" value="1"/>
</dbReference>
<dbReference type="InterPro" id="IPR050768">
    <property type="entry name" value="UPF0353/GerABKA_families"/>
</dbReference>
<feature type="transmembrane region" description="Helical" evidence="3">
    <location>
        <begin position="427"/>
        <end position="452"/>
    </location>
</feature>
<dbReference type="EMBL" id="JAGGKV010000009">
    <property type="protein sequence ID" value="MBP1964535.1"/>
    <property type="molecule type" value="Genomic_DNA"/>
</dbReference>
<evidence type="ECO:0000256" key="2">
    <source>
        <dbReference type="ARBA" id="ARBA00023136"/>
    </source>
</evidence>
<evidence type="ECO:0000313" key="4">
    <source>
        <dbReference type="EMBL" id="MBP1964535.1"/>
    </source>
</evidence>
<evidence type="ECO:0000313" key="5">
    <source>
        <dbReference type="Proteomes" id="UP001519344"/>
    </source>
</evidence>
<reference evidence="4 5" key="1">
    <citation type="submission" date="2021-03" db="EMBL/GenBank/DDBJ databases">
        <title>Genomic Encyclopedia of Type Strains, Phase IV (KMG-IV): sequencing the most valuable type-strain genomes for metagenomic binning, comparative biology and taxonomic classification.</title>
        <authorList>
            <person name="Goeker M."/>
        </authorList>
    </citation>
    <scope>NUCLEOTIDE SEQUENCE [LARGE SCALE GENOMIC DNA]</scope>
    <source>
        <strain evidence="4 5">DSM 24950</strain>
    </source>
</reference>
<comment type="caution">
    <text evidence="4">The sequence shown here is derived from an EMBL/GenBank/DDBJ whole genome shotgun (WGS) entry which is preliminary data.</text>
</comment>
<keyword evidence="2 3" id="KW-0472">Membrane</keyword>
<sequence>MNNQTNSAIPHSRQQSCMSTDLQINLTRLKEDLGQTDDLNVRMIELDDPVLMSAGLVYFSGMSDVQQINDIILRTLDYKSELLGKPDVLSYLEEIALTTCNVHITDLWDDMMNALLMGSAIIFVDDCSQAIVCSIKAMEGRPVSEPTTQAVIRGPKDSFIEALETNISLVRRRILHAGLRVHNMRVGKVTGTRVALMYMVDVAKPENVAHLKERLTSIEIDTVLDSGYIEEYFQKNKYSLFPTVFNTERPDVVTACVLEGKIAVFVDGSPFALLLPTTFSQFMNSPEDYYQRFQFGSFTRVLRYIAFFISIFSSSLYIAFTTFHKEMIPTTLLISLAAQREGIPFPAFFEALVMEIIFEFLREAGVRMPRVMGQAVSIVGALVLGEAAVSAGLVSSAMVIIVSITAICNFTTPSNTLSVSTRLIRFIFMLVAATFGLYGIALSFIALFAHLVSLESLGTAYMFPFAPASLQKLKDAVIRFPLNMIQRKQHDKTGQGERK</sequence>
<keyword evidence="3" id="KW-0812">Transmembrane</keyword>
<gene>
    <name evidence="4" type="ORF">J2Z65_003758</name>
</gene>
<proteinExistence type="inferred from homology"/>
<comment type="similarity">
    <text evidence="1">Belongs to the GerABKA family.</text>
</comment>
<accession>A0ABS4I1D7</accession>
<protein>
    <submittedName>
        <fullName evidence="4">Spore germination protein KA</fullName>
    </submittedName>
</protein>
<dbReference type="InterPro" id="IPR004995">
    <property type="entry name" value="Spore_Ger"/>
</dbReference>
<evidence type="ECO:0000256" key="3">
    <source>
        <dbReference type="SAM" id="Phobius"/>
    </source>
</evidence>
<keyword evidence="5" id="KW-1185">Reference proteome</keyword>
<dbReference type="RefSeq" id="WP_167057661.1">
    <property type="nucleotide sequence ID" value="NZ_JAAOZR010000017.1"/>
</dbReference>
<keyword evidence="3" id="KW-1133">Transmembrane helix</keyword>
<dbReference type="Proteomes" id="UP001519344">
    <property type="component" value="Unassembled WGS sequence"/>
</dbReference>
<feature type="transmembrane region" description="Helical" evidence="3">
    <location>
        <begin position="382"/>
        <end position="407"/>
    </location>
</feature>
<dbReference type="Pfam" id="PF03323">
    <property type="entry name" value="GerA"/>
    <property type="match status" value="1"/>
</dbReference>
<feature type="transmembrane region" description="Helical" evidence="3">
    <location>
        <begin position="301"/>
        <end position="323"/>
    </location>
</feature>
<evidence type="ECO:0000256" key="1">
    <source>
        <dbReference type="ARBA" id="ARBA00005278"/>
    </source>
</evidence>
<organism evidence="4 5">
    <name type="scientific">Paenibacillus aceris</name>
    <dbReference type="NCBI Taxonomy" id="869555"/>
    <lineage>
        <taxon>Bacteria</taxon>
        <taxon>Bacillati</taxon>
        <taxon>Bacillota</taxon>
        <taxon>Bacilli</taxon>
        <taxon>Bacillales</taxon>
        <taxon>Paenibacillaceae</taxon>
        <taxon>Paenibacillus</taxon>
    </lineage>
</organism>